<dbReference type="RefSeq" id="XP_075091767.1">
    <property type="nucleotide sequence ID" value="XM_075235666.1"/>
</dbReference>
<name>A0AC58T3G0_TOBAC</name>
<sequence>MTYLKLVGSTDEEERRPYRECYKKARREAKLATTAAKTVAFERLYVDLGGKGEDRKLYKLTKIRGRKARDLDRVRCIKDEDGKVLVEEACIRRRWQEYFHRLLNEEGDRNIVMGELENSESQRDFGFCMRIKCEEVDMAICKMSRGKATGPDEIPVEFWKVASRVGLEWLTSMFNVIFKTKKMPEDWRWSLMSPLYKNKGDI</sequence>
<reference evidence="2" key="2">
    <citation type="submission" date="2025-08" db="UniProtKB">
        <authorList>
            <consortium name="RefSeq"/>
        </authorList>
    </citation>
    <scope>IDENTIFICATION</scope>
    <source>
        <tissue evidence="2">Leaf</tissue>
    </source>
</reference>
<protein>
    <submittedName>
        <fullName evidence="2">Uncharacterized protein LOC142171940</fullName>
    </submittedName>
</protein>
<evidence type="ECO:0000313" key="2">
    <source>
        <dbReference type="RefSeq" id="XP_075091767.1"/>
    </source>
</evidence>
<evidence type="ECO:0000313" key="1">
    <source>
        <dbReference type="Proteomes" id="UP000790787"/>
    </source>
</evidence>
<reference evidence="1" key="1">
    <citation type="journal article" date="2014" name="Nat. Commun.">
        <title>The tobacco genome sequence and its comparison with those of tomato and potato.</title>
        <authorList>
            <person name="Sierro N."/>
            <person name="Battey J.N."/>
            <person name="Ouadi S."/>
            <person name="Bakaher N."/>
            <person name="Bovet L."/>
            <person name="Willig A."/>
            <person name="Goepfert S."/>
            <person name="Peitsch M.C."/>
            <person name="Ivanov N.V."/>
        </authorList>
    </citation>
    <scope>NUCLEOTIDE SEQUENCE [LARGE SCALE GENOMIC DNA]</scope>
</reference>
<keyword evidence="1" id="KW-1185">Reference proteome</keyword>
<gene>
    <name evidence="2" type="primary">LOC142171940</name>
</gene>
<dbReference type="Proteomes" id="UP000790787">
    <property type="component" value="Chromosome 17"/>
</dbReference>
<organism evidence="1 2">
    <name type="scientific">Nicotiana tabacum</name>
    <name type="common">Common tobacco</name>
    <dbReference type="NCBI Taxonomy" id="4097"/>
    <lineage>
        <taxon>Eukaryota</taxon>
        <taxon>Viridiplantae</taxon>
        <taxon>Streptophyta</taxon>
        <taxon>Embryophyta</taxon>
        <taxon>Tracheophyta</taxon>
        <taxon>Spermatophyta</taxon>
        <taxon>Magnoliopsida</taxon>
        <taxon>eudicotyledons</taxon>
        <taxon>Gunneridae</taxon>
        <taxon>Pentapetalae</taxon>
        <taxon>asterids</taxon>
        <taxon>lamiids</taxon>
        <taxon>Solanales</taxon>
        <taxon>Solanaceae</taxon>
        <taxon>Nicotianoideae</taxon>
        <taxon>Nicotianeae</taxon>
        <taxon>Nicotiana</taxon>
    </lineage>
</organism>
<accession>A0AC58T3G0</accession>
<proteinExistence type="predicted"/>